<dbReference type="PANTHER" id="PTHR39181">
    <property type="entry name" value="TYROSINE-PROTEIN PHOSPHATASE YWQE"/>
    <property type="match status" value="1"/>
</dbReference>
<dbReference type="Proteomes" id="UP000515981">
    <property type="component" value="Chromosome"/>
</dbReference>
<dbReference type="InterPro" id="IPR016195">
    <property type="entry name" value="Pol/histidinol_Pase-like"/>
</dbReference>
<reference evidence="6 7" key="1">
    <citation type="submission" date="2020-08" db="EMBL/GenBank/DDBJ databases">
        <authorList>
            <person name="Liu C."/>
            <person name="Sun Q."/>
        </authorList>
    </citation>
    <scope>NUCLEOTIDE SEQUENCE [LARGE SCALE GENOMIC DNA]</scope>
    <source>
        <strain evidence="6 7">NSJ-8</strain>
    </source>
</reference>
<dbReference type="GO" id="GO:0030145">
    <property type="term" value="F:manganese ion binding"/>
    <property type="evidence" value="ECO:0007669"/>
    <property type="project" value="InterPro"/>
</dbReference>
<evidence type="ECO:0000256" key="2">
    <source>
        <dbReference type="ARBA" id="ARBA00013064"/>
    </source>
</evidence>
<evidence type="ECO:0000256" key="3">
    <source>
        <dbReference type="ARBA" id="ARBA00022801"/>
    </source>
</evidence>
<comment type="similarity">
    <text evidence="1">Belongs to the metallo-dependent hydrolases superfamily. CpsB/CapC family.</text>
</comment>
<dbReference type="RefSeq" id="WP_249326694.1">
    <property type="nucleotide sequence ID" value="NZ_CP060633.1"/>
</dbReference>
<keyword evidence="3" id="KW-0378">Hydrolase</keyword>
<dbReference type="AlphaFoldDB" id="A0A7G9FY30"/>
<gene>
    <name evidence="6" type="ORF">H9Q77_04965</name>
</gene>
<dbReference type="KEGG" id="ssun:H9Q77_04965"/>
<evidence type="ECO:0000256" key="4">
    <source>
        <dbReference type="ARBA" id="ARBA00022912"/>
    </source>
</evidence>
<dbReference type="Pfam" id="PF19567">
    <property type="entry name" value="CpsB_CapC"/>
    <property type="match status" value="1"/>
</dbReference>
<protein>
    <recommendedName>
        <fullName evidence="2">protein-tyrosine-phosphatase</fullName>
        <ecNumber evidence="2">3.1.3.48</ecNumber>
    </recommendedName>
</protein>
<dbReference type="PANTHER" id="PTHR39181:SF1">
    <property type="entry name" value="TYROSINE-PROTEIN PHOSPHATASE YWQE"/>
    <property type="match status" value="1"/>
</dbReference>
<name>A0A7G9FY30_9FIRM</name>
<organism evidence="6 7">
    <name type="scientific">Simiaoa sunii</name>
    <dbReference type="NCBI Taxonomy" id="2763672"/>
    <lineage>
        <taxon>Bacteria</taxon>
        <taxon>Bacillati</taxon>
        <taxon>Bacillota</taxon>
        <taxon>Clostridia</taxon>
        <taxon>Lachnospirales</taxon>
        <taxon>Lachnospiraceae</taxon>
        <taxon>Simiaoa</taxon>
    </lineage>
</organism>
<dbReference type="GO" id="GO:0004725">
    <property type="term" value="F:protein tyrosine phosphatase activity"/>
    <property type="evidence" value="ECO:0007669"/>
    <property type="project" value="UniProtKB-EC"/>
</dbReference>
<dbReference type="Gene3D" id="3.20.20.140">
    <property type="entry name" value="Metal-dependent hydrolases"/>
    <property type="match status" value="1"/>
</dbReference>
<evidence type="ECO:0000256" key="5">
    <source>
        <dbReference type="ARBA" id="ARBA00051722"/>
    </source>
</evidence>
<evidence type="ECO:0000313" key="6">
    <source>
        <dbReference type="EMBL" id="QNM03462.1"/>
    </source>
</evidence>
<dbReference type="SUPFAM" id="SSF89550">
    <property type="entry name" value="PHP domain-like"/>
    <property type="match status" value="1"/>
</dbReference>
<evidence type="ECO:0000313" key="7">
    <source>
        <dbReference type="Proteomes" id="UP000515981"/>
    </source>
</evidence>
<keyword evidence="7" id="KW-1185">Reference proteome</keyword>
<evidence type="ECO:0000256" key="1">
    <source>
        <dbReference type="ARBA" id="ARBA00005750"/>
    </source>
</evidence>
<proteinExistence type="inferred from homology"/>
<dbReference type="PIRSF" id="PIRSF016557">
    <property type="entry name" value="Caps_synth_CpsB"/>
    <property type="match status" value="1"/>
</dbReference>
<keyword evidence="4" id="KW-0904">Protein phosphatase</keyword>
<dbReference type="EC" id="3.1.3.48" evidence="2"/>
<accession>A0A7G9FY30</accession>
<dbReference type="EMBL" id="CP060633">
    <property type="protein sequence ID" value="QNM03462.1"/>
    <property type="molecule type" value="Genomic_DNA"/>
</dbReference>
<dbReference type="InterPro" id="IPR016667">
    <property type="entry name" value="Caps_polysacc_synth_CpsB/CapC"/>
</dbReference>
<sequence length="239" mass="27133">MEYIDMHSHILPGLDDGSKNMEMTLAMLRVAVEEGIGMIYTTPHCMPGKGHPTLAKVEERIRLVQEAAEAEGIQITLKKGTEYYYIEEMSEWMEEGKIITLGDSHCVLVEFEPYAEEKYIRNAVREILGFGYQPVIAHVERYRNLMERKFAAIQWMREIGALIQVNCASVTGDNGFTTKQNVKSLLKNGLVDFVSTDAHRPEGRAPYIEKCAELLRRKYGDIYAAELTGGNARRFLAHN</sequence>
<comment type="catalytic activity">
    <reaction evidence="5">
        <text>O-phospho-L-tyrosyl-[protein] + H2O = L-tyrosyl-[protein] + phosphate</text>
        <dbReference type="Rhea" id="RHEA:10684"/>
        <dbReference type="Rhea" id="RHEA-COMP:10136"/>
        <dbReference type="Rhea" id="RHEA-COMP:20101"/>
        <dbReference type="ChEBI" id="CHEBI:15377"/>
        <dbReference type="ChEBI" id="CHEBI:43474"/>
        <dbReference type="ChEBI" id="CHEBI:46858"/>
        <dbReference type="ChEBI" id="CHEBI:61978"/>
        <dbReference type="EC" id="3.1.3.48"/>
    </reaction>
</comment>